<gene>
    <name evidence="2" type="ORF">IC609_00115</name>
</gene>
<proteinExistence type="predicted"/>
<organism evidence="2 3">
    <name type="scientific">Limnohabitans radicicola</name>
    <dbReference type="NCBI Taxonomy" id="2771427"/>
    <lineage>
        <taxon>Bacteria</taxon>
        <taxon>Pseudomonadati</taxon>
        <taxon>Pseudomonadota</taxon>
        <taxon>Betaproteobacteria</taxon>
        <taxon>Burkholderiales</taxon>
        <taxon>Comamonadaceae</taxon>
        <taxon>Limnohabitans</taxon>
    </lineage>
</organism>
<evidence type="ECO:0000313" key="2">
    <source>
        <dbReference type="EMBL" id="MBD8048930.1"/>
    </source>
</evidence>
<accession>A0A927FCM8</accession>
<sequence>MKRAPSQTIFFGHDVPKDHLTLAGYLWLGVYLGLPVVILGNLLDLLMQKWFGWCIGFWCIL</sequence>
<name>A0A927FCM8_9BURK</name>
<keyword evidence="1" id="KW-0812">Transmembrane</keyword>
<keyword evidence="3" id="KW-1185">Reference proteome</keyword>
<evidence type="ECO:0000313" key="3">
    <source>
        <dbReference type="Proteomes" id="UP000647424"/>
    </source>
</evidence>
<keyword evidence="1" id="KW-0472">Membrane</keyword>
<dbReference type="EMBL" id="JACYFT010000001">
    <property type="protein sequence ID" value="MBD8048930.1"/>
    <property type="molecule type" value="Genomic_DNA"/>
</dbReference>
<comment type="caution">
    <text evidence="2">The sequence shown here is derived from an EMBL/GenBank/DDBJ whole genome shotgun (WGS) entry which is preliminary data.</text>
</comment>
<reference evidence="2" key="1">
    <citation type="submission" date="2020-09" db="EMBL/GenBank/DDBJ databases">
        <title>Genome seq and assembly of Limnohabitants sp.</title>
        <authorList>
            <person name="Chhetri G."/>
        </authorList>
    </citation>
    <scope>NUCLEOTIDE SEQUENCE</scope>
    <source>
        <strain evidence="2">JUR4</strain>
    </source>
</reference>
<keyword evidence="1" id="KW-1133">Transmembrane helix</keyword>
<dbReference type="AlphaFoldDB" id="A0A927FCM8"/>
<evidence type="ECO:0000256" key="1">
    <source>
        <dbReference type="SAM" id="Phobius"/>
    </source>
</evidence>
<dbReference type="Proteomes" id="UP000647424">
    <property type="component" value="Unassembled WGS sequence"/>
</dbReference>
<protein>
    <submittedName>
        <fullName evidence="2">Uncharacterized protein</fullName>
    </submittedName>
</protein>
<feature type="transmembrane region" description="Helical" evidence="1">
    <location>
        <begin position="20"/>
        <end position="43"/>
    </location>
</feature>